<dbReference type="KEGG" id="char:105911393"/>
<name>A0A6P8FZ53_CLUHA</name>
<sequence>THRDTHTETHTDTHTQTHRQNEKDEKELYKIHLKNRELENTKLLTELQMLKAVDVTRENSIAQLTDEVLRLKTVLTDREQQHRQLLANSSPTAETKALREQLRQKEEQLNASQQQAAMLGAELRDASSARDRSMSELYRVRLEAEQLRRTHADVQTECRRMELQLQLTQGRKDAEEQEAEVCEDGALQELQREVDDLRLRLQMAAEHYKEKYKECQRLQKQVLKLSEQQGEVKRSPEAATTPLTSSPEPSVPGAGGSEAMLDTLIQSRLRAVGRDANDKSDKYRKIKQMLSEEKERSCVFADELTKMEQKWKEQLKANENLRLQLAAEEDRYRSQVAEKGREVKDLKVKLATLTLEKERLEGDLQRSASREEEEAEPGEEGEESESAPVFLQYPLPYEPSPLMISDLQFGNPYTRDGADGDEFSDEMLPRLPPMGPPSWDSNVVCIQPARNLTRPDGLEEPELQQSSQPSATEEPTPPEAPSTQINDTHIPFCFEDSAEHKRCPLCEVIFPPHYEQRRFEEHVESHWKVCPMCSEHFPLDADQQLFEKHVLTHFDGSVLNFD</sequence>
<proteinExistence type="predicted"/>
<evidence type="ECO:0000313" key="8">
    <source>
        <dbReference type="Proteomes" id="UP000515152"/>
    </source>
</evidence>
<evidence type="ECO:0000256" key="6">
    <source>
        <dbReference type="SAM" id="MobiDB-lite"/>
    </source>
</evidence>
<dbReference type="OrthoDB" id="10015001at2759"/>
<feature type="region of interest" description="Disordered" evidence="6">
    <location>
        <begin position="408"/>
        <end position="441"/>
    </location>
</feature>
<evidence type="ECO:0000256" key="1">
    <source>
        <dbReference type="ARBA" id="ARBA00022723"/>
    </source>
</evidence>
<dbReference type="PANTHER" id="PTHR31915:SF8">
    <property type="entry name" value="TAX1-BINDING PROTEIN 1"/>
    <property type="match status" value="1"/>
</dbReference>
<keyword evidence="4" id="KW-0175">Coiled coil</keyword>
<dbReference type="AlphaFoldDB" id="A0A6P8FZ53"/>
<dbReference type="InterPro" id="IPR051002">
    <property type="entry name" value="UBA_autophagy_assoc_protein"/>
</dbReference>
<dbReference type="GeneID" id="105911393"/>
<evidence type="ECO:0000313" key="9">
    <source>
        <dbReference type="RefSeq" id="XP_031432089.1"/>
    </source>
</evidence>
<dbReference type="RefSeq" id="XP_031432089.1">
    <property type="nucleotide sequence ID" value="XM_031576229.2"/>
</dbReference>
<reference evidence="9" key="1">
    <citation type="submission" date="2025-08" db="UniProtKB">
        <authorList>
            <consortium name="RefSeq"/>
        </authorList>
    </citation>
    <scope>IDENTIFICATION</scope>
</reference>
<dbReference type="CDD" id="cd21969">
    <property type="entry name" value="Zn-C2H2_TAX1BP1_rpt1"/>
    <property type="match status" value="1"/>
</dbReference>
<dbReference type="InterPro" id="IPR041641">
    <property type="entry name" value="CALCOCO1/2_Zn_UBZ1"/>
</dbReference>
<keyword evidence="2 5" id="KW-0863">Zinc-finger</keyword>
<organism evidence="8 9">
    <name type="scientific">Clupea harengus</name>
    <name type="common">Atlantic herring</name>
    <dbReference type="NCBI Taxonomy" id="7950"/>
    <lineage>
        <taxon>Eukaryota</taxon>
        <taxon>Metazoa</taxon>
        <taxon>Chordata</taxon>
        <taxon>Craniata</taxon>
        <taxon>Vertebrata</taxon>
        <taxon>Euteleostomi</taxon>
        <taxon>Actinopterygii</taxon>
        <taxon>Neopterygii</taxon>
        <taxon>Teleostei</taxon>
        <taxon>Clupei</taxon>
        <taxon>Clupeiformes</taxon>
        <taxon>Clupeoidei</taxon>
        <taxon>Clupeidae</taxon>
        <taxon>Clupea</taxon>
    </lineage>
</organism>
<feature type="domain" description="UBZ1-type" evidence="7">
    <location>
        <begin position="527"/>
        <end position="553"/>
    </location>
</feature>
<feature type="domain" description="UBZ1-type" evidence="7">
    <location>
        <begin position="500"/>
        <end position="526"/>
    </location>
</feature>
<evidence type="ECO:0000256" key="4">
    <source>
        <dbReference type="ARBA" id="ARBA00023054"/>
    </source>
</evidence>
<feature type="region of interest" description="Disordered" evidence="6">
    <location>
        <begin position="1"/>
        <end position="25"/>
    </location>
</feature>
<evidence type="ECO:0000256" key="3">
    <source>
        <dbReference type="ARBA" id="ARBA00022833"/>
    </source>
</evidence>
<protein>
    <submittedName>
        <fullName evidence="9">Tax1-binding protein 1 homolog B</fullName>
    </submittedName>
</protein>
<accession>A0A6P8FZ53</accession>
<dbReference type="Pfam" id="PF18112">
    <property type="entry name" value="Zn-C2H2_12"/>
    <property type="match status" value="2"/>
</dbReference>
<keyword evidence="3" id="KW-0862">Zinc</keyword>
<evidence type="ECO:0000259" key="7">
    <source>
        <dbReference type="PROSITE" id="PS51905"/>
    </source>
</evidence>
<feature type="compositionally biased region" description="Acidic residues" evidence="6">
    <location>
        <begin position="371"/>
        <end position="385"/>
    </location>
</feature>
<evidence type="ECO:0000256" key="5">
    <source>
        <dbReference type="PROSITE-ProRule" id="PRU01253"/>
    </source>
</evidence>
<dbReference type="CDD" id="cd21970">
    <property type="entry name" value="Zn-C2H2_TAX1BP1_rpt2"/>
    <property type="match status" value="1"/>
</dbReference>
<dbReference type="InterPro" id="IPR012852">
    <property type="entry name" value="CALCOCO1-like"/>
</dbReference>
<evidence type="ECO:0000256" key="2">
    <source>
        <dbReference type="ARBA" id="ARBA00022771"/>
    </source>
</evidence>
<dbReference type="PANTHER" id="PTHR31915">
    <property type="entry name" value="SKICH DOMAIN-CONTAINING PROTEIN"/>
    <property type="match status" value="1"/>
</dbReference>
<feature type="region of interest" description="Disordered" evidence="6">
    <location>
        <begin position="361"/>
        <end position="388"/>
    </location>
</feature>
<dbReference type="Gene3D" id="6.20.250.40">
    <property type="match status" value="1"/>
</dbReference>
<dbReference type="PROSITE" id="PS51905">
    <property type="entry name" value="ZF_UBZ1"/>
    <property type="match status" value="2"/>
</dbReference>
<feature type="compositionally biased region" description="Basic and acidic residues" evidence="6">
    <location>
        <begin position="361"/>
        <end position="370"/>
    </location>
</feature>
<keyword evidence="1" id="KW-0479">Metal-binding</keyword>
<feature type="region of interest" description="Disordered" evidence="6">
    <location>
        <begin position="453"/>
        <end position="487"/>
    </location>
</feature>
<feature type="non-terminal residue" evidence="9">
    <location>
        <position position="1"/>
    </location>
</feature>
<dbReference type="Proteomes" id="UP000515152">
    <property type="component" value="Chromosome 11"/>
</dbReference>
<dbReference type="GO" id="GO:0008270">
    <property type="term" value="F:zinc ion binding"/>
    <property type="evidence" value="ECO:0007669"/>
    <property type="project" value="UniProtKB-KW"/>
</dbReference>
<dbReference type="Pfam" id="PF07888">
    <property type="entry name" value="CALCOCO1"/>
    <property type="match status" value="1"/>
</dbReference>
<keyword evidence="8" id="KW-1185">Reference proteome</keyword>
<gene>
    <name evidence="9" type="primary">tax1bp1b</name>
</gene>
<feature type="region of interest" description="Disordered" evidence="6">
    <location>
        <begin position="227"/>
        <end position="257"/>
    </location>
</feature>
<dbReference type="CTD" id="324152"/>